<evidence type="ECO:0000313" key="14">
    <source>
        <dbReference type="EMBL" id="CAD5120588.1"/>
    </source>
</evidence>
<keyword evidence="6" id="KW-0347">Helicase</keyword>
<feature type="region of interest" description="Disordered" evidence="11">
    <location>
        <begin position="237"/>
        <end position="276"/>
    </location>
</feature>
<feature type="compositionally biased region" description="Basic and acidic residues" evidence="11">
    <location>
        <begin position="11"/>
        <end position="20"/>
    </location>
</feature>
<dbReference type="Proteomes" id="UP000549394">
    <property type="component" value="Unassembled WGS sequence"/>
</dbReference>
<dbReference type="Gene3D" id="3.40.50.10810">
    <property type="entry name" value="Tandem AAA-ATPase domain"/>
    <property type="match status" value="1"/>
</dbReference>
<dbReference type="GO" id="GO:0005694">
    <property type="term" value="C:chromosome"/>
    <property type="evidence" value="ECO:0007669"/>
    <property type="project" value="UniProtKB-ARBA"/>
</dbReference>
<dbReference type="InterPro" id="IPR049730">
    <property type="entry name" value="SNF2/RAD54-like_C"/>
</dbReference>
<dbReference type="PROSITE" id="PS51194">
    <property type="entry name" value="HELICASE_CTER"/>
    <property type="match status" value="1"/>
</dbReference>
<evidence type="ECO:0000259" key="12">
    <source>
        <dbReference type="PROSITE" id="PS51192"/>
    </source>
</evidence>
<dbReference type="GO" id="GO:0003677">
    <property type="term" value="F:DNA binding"/>
    <property type="evidence" value="ECO:0007669"/>
    <property type="project" value="UniProtKB-KW"/>
</dbReference>
<keyword evidence="5" id="KW-0378">Hydrolase</keyword>
<dbReference type="InterPro" id="IPR000330">
    <property type="entry name" value="SNF2_N"/>
</dbReference>
<dbReference type="Pfam" id="PF00176">
    <property type="entry name" value="SNF2-rel_dom"/>
    <property type="match status" value="1"/>
</dbReference>
<protein>
    <recommendedName>
        <fullName evidence="3">DNA helicase</fullName>
        <ecNumber evidence="3">3.6.4.12</ecNumber>
    </recommendedName>
</protein>
<evidence type="ECO:0000256" key="3">
    <source>
        <dbReference type="ARBA" id="ARBA00012551"/>
    </source>
</evidence>
<keyword evidence="8" id="KW-0156">Chromatin regulator</keyword>
<dbReference type="EMBL" id="CAJFCJ010000012">
    <property type="protein sequence ID" value="CAD5120588.1"/>
    <property type="molecule type" value="Genomic_DNA"/>
</dbReference>
<proteinExistence type="inferred from homology"/>
<dbReference type="PROSITE" id="PS51192">
    <property type="entry name" value="HELICASE_ATP_BIND_1"/>
    <property type="match status" value="1"/>
</dbReference>
<dbReference type="GO" id="GO:0005634">
    <property type="term" value="C:nucleus"/>
    <property type="evidence" value="ECO:0007669"/>
    <property type="project" value="UniProtKB-SubCell"/>
</dbReference>
<evidence type="ECO:0000256" key="1">
    <source>
        <dbReference type="ARBA" id="ARBA00004123"/>
    </source>
</evidence>
<dbReference type="InterPro" id="IPR027417">
    <property type="entry name" value="P-loop_NTPase"/>
</dbReference>
<dbReference type="InterPro" id="IPR014001">
    <property type="entry name" value="Helicase_ATP-bd"/>
</dbReference>
<dbReference type="SMART" id="SM00490">
    <property type="entry name" value="HELICc"/>
    <property type="match status" value="1"/>
</dbReference>
<gene>
    <name evidence="14" type="ORF">DGYR_LOCUS8667</name>
</gene>
<keyword evidence="15" id="KW-1185">Reference proteome</keyword>
<dbReference type="Pfam" id="PF00271">
    <property type="entry name" value="Helicase_C"/>
    <property type="match status" value="1"/>
</dbReference>
<feature type="compositionally biased region" description="Basic residues" evidence="11">
    <location>
        <begin position="1"/>
        <end position="10"/>
    </location>
</feature>
<evidence type="ECO:0000256" key="9">
    <source>
        <dbReference type="ARBA" id="ARBA00023125"/>
    </source>
</evidence>
<dbReference type="GO" id="GO:0016787">
    <property type="term" value="F:hydrolase activity"/>
    <property type="evidence" value="ECO:0007669"/>
    <property type="project" value="UniProtKB-KW"/>
</dbReference>
<dbReference type="EC" id="3.6.4.12" evidence="3"/>
<evidence type="ECO:0000256" key="10">
    <source>
        <dbReference type="ARBA" id="ARBA00023242"/>
    </source>
</evidence>
<evidence type="ECO:0000259" key="13">
    <source>
        <dbReference type="PROSITE" id="PS51194"/>
    </source>
</evidence>
<dbReference type="AlphaFoldDB" id="A0A7I8VYE9"/>
<dbReference type="GO" id="GO:0003678">
    <property type="term" value="F:DNA helicase activity"/>
    <property type="evidence" value="ECO:0007669"/>
    <property type="project" value="UniProtKB-EC"/>
</dbReference>
<dbReference type="SMART" id="SM00487">
    <property type="entry name" value="DEXDc"/>
    <property type="match status" value="1"/>
</dbReference>
<accession>A0A7I8VYE9</accession>
<feature type="compositionally biased region" description="Polar residues" evidence="11">
    <location>
        <begin position="237"/>
        <end position="247"/>
    </location>
</feature>
<comment type="caution">
    <text evidence="14">The sequence shown here is derived from an EMBL/GenBank/DDBJ whole genome shotgun (WGS) entry which is preliminary data.</text>
</comment>
<sequence length="930" mass="107174">MSAKNKRGRSNHLESDDSKISQKRKRTGSNENICPDSTLKTIPKRRRFILKSSDTEEISDAPPSPTKIKEECNDIKIKIESQETLPLDDDDYDEITKDTISSKVELESQETVFLNESDIPKTEISELNGPAIPFENPLNLTKADYEQDLENISSLRKKMDYLKTKITHINEWQIYVSLRNCNYSMQSLLIKHGISDNLGNFDDDSETDDICPNLSKNVSRTANLGSIKAMTAARKQLSQFKNDNTNNEAKKGRDSECEDEDFNRDEDDSDYSDSECMSKSTENNILAFFNESLKQDLLDMPGCLGAKADLLIKNRPFKDMDDLKKKLSKRPLNVQLIQNCRELFKTRKAIEDLMQKCEDISSTMEGIVEEITGKSTKVSRSVITDLPKYLNHTLKLAPYQMAGLNWLALLYKNKINGILADEMGLGKTVQTIAFLGYLREVGVKKPHVIVVPSSTIDNWLRELKTWAPLMEVLLYYGKQEDRKAIRMDVFNKTCDHFDIILTTYNMITGSTEDRSLFKKMDIECAFFDEGHMLKNMKSQRFTNLMKVKCQRRFLLTGTPLQNNLLELMSLLCFIMPKLFINQTEEIKSSFSTSNNNKDKLKTDYEEKRIDQAKRIIKPFILRRLKADVLNQLPKKLSTVARVEMDSDQSRIYKELVQKFKTAVKKRQEAIKKGEEVGGQDGSMLMDLRKAANHPLLLRNYYDDKLLRKMAKAIAKEESDRNEDYLFEDMQALNDFEFYFDKTIYLLKSLKKFTMDENNLYKSGKFDYLRTLLANIKEKGDRLLLFSQFKIMLDIIEPFLEHLGYKYLRLDGSTQVTDRQGKIDDYNEDSSIFVFLLTTRAGGLGINLTSANTVIIHDIDFNPYCDKQAEDRCHRLGQKKQVNVYRLLSKNSVEEDIYKKAEMKLKLEKDVTGEKSESDVDIANILKDALA</sequence>
<dbReference type="Gene3D" id="3.40.50.300">
    <property type="entry name" value="P-loop containing nucleotide triphosphate hydrolases"/>
    <property type="match status" value="1"/>
</dbReference>
<evidence type="ECO:0000256" key="8">
    <source>
        <dbReference type="ARBA" id="ARBA00022853"/>
    </source>
</evidence>
<evidence type="ECO:0000256" key="11">
    <source>
        <dbReference type="SAM" id="MobiDB-lite"/>
    </source>
</evidence>
<feature type="domain" description="Helicase C-terminal" evidence="13">
    <location>
        <begin position="767"/>
        <end position="925"/>
    </location>
</feature>
<dbReference type="GO" id="GO:0005524">
    <property type="term" value="F:ATP binding"/>
    <property type="evidence" value="ECO:0007669"/>
    <property type="project" value="UniProtKB-KW"/>
</dbReference>
<dbReference type="InterPro" id="IPR001650">
    <property type="entry name" value="Helicase_C-like"/>
</dbReference>
<comment type="subcellular location">
    <subcellularLocation>
        <location evidence="1">Nucleus</location>
    </subcellularLocation>
</comment>
<evidence type="ECO:0000256" key="2">
    <source>
        <dbReference type="ARBA" id="ARBA00007025"/>
    </source>
</evidence>
<keyword evidence="9" id="KW-0238">DNA-binding</keyword>
<keyword evidence="10" id="KW-0539">Nucleus</keyword>
<evidence type="ECO:0000256" key="4">
    <source>
        <dbReference type="ARBA" id="ARBA00022741"/>
    </source>
</evidence>
<evidence type="ECO:0000256" key="6">
    <source>
        <dbReference type="ARBA" id="ARBA00022806"/>
    </source>
</evidence>
<dbReference type="SUPFAM" id="SSF52540">
    <property type="entry name" value="P-loop containing nucleoside triphosphate hydrolases"/>
    <property type="match status" value="2"/>
</dbReference>
<evidence type="ECO:0000256" key="7">
    <source>
        <dbReference type="ARBA" id="ARBA00022840"/>
    </source>
</evidence>
<feature type="region of interest" description="Disordered" evidence="11">
    <location>
        <begin position="1"/>
        <end position="40"/>
    </location>
</feature>
<organism evidence="14 15">
    <name type="scientific">Dimorphilus gyrociliatus</name>
    <dbReference type="NCBI Taxonomy" id="2664684"/>
    <lineage>
        <taxon>Eukaryota</taxon>
        <taxon>Metazoa</taxon>
        <taxon>Spiralia</taxon>
        <taxon>Lophotrochozoa</taxon>
        <taxon>Annelida</taxon>
        <taxon>Polychaeta</taxon>
        <taxon>Polychaeta incertae sedis</taxon>
        <taxon>Dinophilidae</taxon>
        <taxon>Dimorphilus</taxon>
    </lineage>
</organism>
<feature type="compositionally biased region" description="Acidic residues" evidence="11">
    <location>
        <begin position="256"/>
        <end position="273"/>
    </location>
</feature>
<dbReference type="PANTHER" id="PTHR10799">
    <property type="entry name" value="SNF2/RAD54 HELICASE FAMILY"/>
    <property type="match status" value="1"/>
</dbReference>
<name>A0A7I8VYE9_9ANNE</name>
<dbReference type="GO" id="GO:0006325">
    <property type="term" value="P:chromatin organization"/>
    <property type="evidence" value="ECO:0007669"/>
    <property type="project" value="UniProtKB-KW"/>
</dbReference>
<keyword evidence="7" id="KW-0067">ATP-binding</keyword>
<evidence type="ECO:0000256" key="5">
    <source>
        <dbReference type="ARBA" id="ARBA00022801"/>
    </source>
</evidence>
<dbReference type="OrthoDB" id="448448at2759"/>
<dbReference type="CDD" id="cd18793">
    <property type="entry name" value="SF2_C_SNF"/>
    <property type="match status" value="1"/>
</dbReference>
<evidence type="ECO:0000313" key="15">
    <source>
        <dbReference type="Proteomes" id="UP000549394"/>
    </source>
</evidence>
<reference evidence="14 15" key="1">
    <citation type="submission" date="2020-08" db="EMBL/GenBank/DDBJ databases">
        <authorList>
            <person name="Hejnol A."/>
        </authorList>
    </citation>
    <scope>NUCLEOTIDE SEQUENCE [LARGE SCALE GENOMIC DNA]</scope>
</reference>
<dbReference type="InterPro" id="IPR038718">
    <property type="entry name" value="SNF2-like_sf"/>
</dbReference>
<feature type="domain" description="Helicase ATP-binding" evidence="12">
    <location>
        <begin position="408"/>
        <end position="577"/>
    </location>
</feature>
<comment type="similarity">
    <text evidence="2">Belongs to the SNF2/RAD54 helicase family.</text>
</comment>
<keyword evidence="4" id="KW-0547">Nucleotide-binding</keyword>
<dbReference type="FunFam" id="3.40.50.10810:FF:000014">
    <property type="entry name" value="SWI/SNF-related matrix-associated actin-dependent regulator of chromatin subfamily A containing DEAD/H box 1"/>
    <property type="match status" value="1"/>
</dbReference>